<accession>A0A6J4VF03</accession>
<dbReference type="PRINTS" id="PR00033">
    <property type="entry name" value="HTHASNC"/>
</dbReference>
<dbReference type="SUPFAM" id="SSF46785">
    <property type="entry name" value="Winged helix' DNA-binding domain"/>
    <property type="match status" value="1"/>
</dbReference>
<dbReference type="GO" id="GO:0043565">
    <property type="term" value="F:sequence-specific DNA binding"/>
    <property type="evidence" value="ECO:0007669"/>
    <property type="project" value="InterPro"/>
</dbReference>
<gene>
    <name evidence="6" type="ORF">AVDCRST_MAG33-3045</name>
</gene>
<evidence type="ECO:0000259" key="5">
    <source>
        <dbReference type="PROSITE" id="PS50956"/>
    </source>
</evidence>
<dbReference type="EMBL" id="CADCWK010000379">
    <property type="protein sequence ID" value="CAA9575849.1"/>
    <property type="molecule type" value="Genomic_DNA"/>
</dbReference>
<keyword evidence="1" id="KW-0805">Transcription regulation</keyword>
<feature type="region of interest" description="Disordered" evidence="4">
    <location>
        <begin position="157"/>
        <end position="209"/>
    </location>
</feature>
<evidence type="ECO:0000256" key="4">
    <source>
        <dbReference type="SAM" id="MobiDB-lite"/>
    </source>
</evidence>
<dbReference type="InterPro" id="IPR036388">
    <property type="entry name" value="WH-like_DNA-bd_sf"/>
</dbReference>
<protein>
    <recommendedName>
        <fullName evidence="5">HTH asnC-type domain-containing protein</fullName>
    </recommendedName>
</protein>
<sequence>MTGTGIDTLDERIIDALQKDGRLTMKSLAEYVGLSSPAMIERVRRLEERGVMAGYRGIVAPAAIGRPLTAIVRAEVDQSAIEGFVATITNDPSVVEAHRTSGLVNFVLKVHVADPPALEELIDRLSMSGARCDADLVLSTPVSWRALTAPEGTVRVRTRLSRKASEGSDPGATSPRSRAAASSEDGQPVARRGPGRPKGSRKSPAGSPA</sequence>
<dbReference type="Pfam" id="PF13404">
    <property type="entry name" value="HTH_AsnC-type"/>
    <property type="match status" value="1"/>
</dbReference>
<dbReference type="AlphaFoldDB" id="A0A6J4VF03"/>
<feature type="domain" description="HTH asnC-type" evidence="5">
    <location>
        <begin position="6"/>
        <end position="67"/>
    </location>
</feature>
<dbReference type="InterPro" id="IPR000485">
    <property type="entry name" value="AsnC-type_HTH_dom"/>
</dbReference>
<dbReference type="GO" id="GO:0005829">
    <property type="term" value="C:cytosol"/>
    <property type="evidence" value="ECO:0007669"/>
    <property type="project" value="TreeGrafter"/>
</dbReference>
<evidence type="ECO:0000256" key="1">
    <source>
        <dbReference type="ARBA" id="ARBA00023015"/>
    </source>
</evidence>
<dbReference type="InterPro" id="IPR019888">
    <property type="entry name" value="Tscrpt_reg_AsnC-like"/>
</dbReference>
<dbReference type="InterPro" id="IPR036390">
    <property type="entry name" value="WH_DNA-bd_sf"/>
</dbReference>
<dbReference type="Gene3D" id="3.30.70.920">
    <property type="match status" value="1"/>
</dbReference>
<dbReference type="Pfam" id="PF01037">
    <property type="entry name" value="AsnC_trans_reg"/>
    <property type="match status" value="1"/>
</dbReference>
<evidence type="ECO:0000313" key="6">
    <source>
        <dbReference type="EMBL" id="CAA9575849.1"/>
    </source>
</evidence>
<dbReference type="PANTHER" id="PTHR30154:SF53">
    <property type="entry name" value="HTH-TYPE TRANSCRIPTIONAL REGULATOR LRPC"/>
    <property type="match status" value="1"/>
</dbReference>
<dbReference type="InterPro" id="IPR011008">
    <property type="entry name" value="Dimeric_a/b-barrel"/>
</dbReference>
<dbReference type="SMART" id="SM00344">
    <property type="entry name" value="HTH_ASNC"/>
    <property type="match status" value="1"/>
</dbReference>
<dbReference type="Gene3D" id="1.10.10.10">
    <property type="entry name" value="Winged helix-like DNA-binding domain superfamily/Winged helix DNA-binding domain"/>
    <property type="match status" value="1"/>
</dbReference>
<dbReference type="PANTHER" id="PTHR30154">
    <property type="entry name" value="LEUCINE-RESPONSIVE REGULATORY PROTEIN"/>
    <property type="match status" value="1"/>
</dbReference>
<reference evidence="6" key="1">
    <citation type="submission" date="2020-02" db="EMBL/GenBank/DDBJ databases">
        <authorList>
            <person name="Meier V. D."/>
        </authorList>
    </citation>
    <scope>NUCLEOTIDE SEQUENCE</scope>
    <source>
        <strain evidence="6">AVDCRST_MAG33</strain>
    </source>
</reference>
<dbReference type="PROSITE" id="PS50956">
    <property type="entry name" value="HTH_ASNC_2"/>
    <property type="match status" value="1"/>
</dbReference>
<feature type="compositionally biased region" description="Low complexity" evidence="4">
    <location>
        <begin position="172"/>
        <end position="183"/>
    </location>
</feature>
<dbReference type="GO" id="GO:0043200">
    <property type="term" value="P:response to amino acid"/>
    <property type="evidence" value="ECO:0007669"/>
    <property type="project" value="TreeGrafter"/>
</dbReference>
<evidence type="ECO:0000256" key="3">
    <source>
        <dbReference type="ARBA" id="ARBA00023163"/>
    </source>
</evidence>
<keyword evidence="2" id="KW-0238">DNA-binding</keyword>
<name>A0A6J4VF03_9BACT</name>
<evidence type="ECO:0000256" key="2">
    <source>
        <dbReference type="ARBA" id="ARBA00023125"/>
    </source>
</evidence>
<dbReference type="SUPFAM" id="SSF54909">
    <property type="entry name" value="Dimeric alpha+beta barrel"/>
    <property type="match status" value="1"/>
</dbReference>
<keyword evidence="3" id="KW-0804">Transcription</keyword>
<organism evidence="6">
    <name type="scientific">uncultured Thermomicrobiales bacterium</name>
    <dbReference type="NCBI Taxonomy" id="1645740"/>
    <lineage>
        <taxon>Bacteria</taxon>
        <taxon>Pseudomonadati</taxon>
        <taxon>Thermomicrobiota</taxon>
        <taxon>Thermomicrobia</taxon>
        <taxon>Thermomicrobiales</taxon>
        <taxon>environmental samples</taxon>
    </lineage>
</organism>
<proteinExistence type="predicted"/>
<dbReference type="InterPro" id="IPR019887">
    <property type="entry name" value="Tscrpt_reg_AsnC/Lrp_C"/>
</dbReference>